<evidence type="ECO:0000256" key="14">
    <source>
        <dbReference type="ARBA" id="ARBA00022989"/>
    </source>
</evidence>
<evidence type="ECO:0000313" key="24">
    <source>
        <dbReference type="EMBL" id="MDC8012609.1"/>
    </source>
</evidence>
<evidence type="ECO:0000256" key="3">
    <source>
        <dbReference type="ARBA" id="ARBA00006113"/>
    </source>
</evidence>
<evidence type="ECO:0000256" key="21">
    <source>
        <dbReference type="PIRSR" id="PIRSR000006-2"/>
    </source>
</evidence>
<dbReference type="Gene3D" id="1.10.760.10">
    <property type="entry name" value="Cytochrome c-like domain"/>
    <property type="match status" value="2"/>
</dbReference>
<keyword evidence="11" id="KW-0677">Repeat</keyword>
<keyword evidence="5 19" id="KW-1003">Cell membrane</keyword>
<comment type="function">
    <text evidence="19">C-type cytochrome. Part of the cbb3-type cytochrome c oxidase complex.</text>
</comment>
<keyword evidence="18 19" id="KW-0472">Membrane</keyword>
<dbReference type="GO" id="GO:0020037">
    <property type="term" value="F:heme binding"/>
    <property type="evidence" value="ECO:0007669"/>
    <property type="project" value="InterPro"/>
</dbReference>
<feature type="binding site" description="axial binding residue" evidence="20">
    <location>
        <position position="224"/>
    </location>
    <ligand>
        <name>heme c</name>
        <dbReference type="ChEBI" id="CHEBI:61717"/>
        <label>2</label>
    </ligand>
    <ligandPart>
        <name>Fe</name>
        <dbReference type="ChEBI" id="CHEBI:18248"/>
    </ligandPart>
</feature>
<keyword evidence="15 19" id="KW-0560">Oxidoreductase</keyword>
<dbReference type="Gene3D" id="6.10.280.130">
    <property type="match status" value="1"/>
</dbReference>
<comment type="cofactor">
    <cofactor evidence="19 21">
        <name>heme c</name>
        <dbReference type="ChEBI" id="CHEBI:61717"/>
    </cofactor>
    <text evidence="19 21">Binds 2 heme C groups per subunit.</text>
</comment>
<dbReference type="InterPro" id="IPR004678">
    <property type="entry name" value="Cyt_c_oxidase_cbb3_su3"/>
</dbReference>
<evidence type="ECO:0000256" key="4">
    <source>
        <dbReference type="ARBA" id="ARBA00022448"/>
    </source>
</evidence>
<keyword evidence="7 19" id="KW-0349">Heme</keyword>
<keyword evidence="4 19" id="KW-0813">Transport</keyword>
<evidence type="ECO:0000256" key="18">
    <source>
        <dbReference type="ARBA" id="ARBA00023136"/>
    </source>
</evidence>
<dbReference type="InterPro" id="IPR050597">
    <property type="entry name" value="Cytochrome_c_Oxidase_Subunit"/>
</dbReference>
<comment type="subunit">
    <text evidence="19">Component of the cbb3-type cytochrome c oxidase.</text>
</comment>
<dbReference type="Pfam" id="PF14715">
    <property type="entry name" value="FixP_N"/>
    <property type="match status" value="1"/>
</dbReference>
<evidence type="ECO:0000313" key="25">
    <source>
        <dbReference type="Proteomes" id="UP001139971"/>
    </source>
</evidence>
<evidence type="ECO:0000256" key="10">
    <source>
        <dbReference type="ARBA" id="ARBA00022723"/>
    </source>
</evidence>
<dbReference type="PROSITE" id="PS51007">
    <property type="entry name" value="CYTC"/>
    <property type="match status" value="2"/>
</dbReference>
<dbReference type="NCBIfam" id="TIGR00782">
    <property type="entry name" value="ccoP"/>
    <property type="match status" value="1"/>
</dbReference>
<comment type="caution">
    <text evidence="24">The sequence shown here is derived from an EMBL/GenBank/DDBJ whole genome shotgun (WGS) entry which is preliminary data.</text>
</comment>
<gene>
    <name evidence="24" type="primary">ccoP</name>
    <name evidence="24" type="ORF">OD750_008620</name>
</gene>
<feature type="binding site" description="covalent" evidence="21">
    <location>
        <position position="223"/>
    </location>
    <ligand>
        <name>heme c</name>
        <dbReference type="ChEBI" id="CHEBI:61717"/>
        <label>2</label>
    </ligand>
</feature>
<keyword evidence="14 22" id="KW-1133">Transmembrane helix</keyword>
<comment type="similarity">
    <text evidence="3 19">Belongs to the CcoP / FixP family.</text>
</comment>
<dbReference type="InterPro" id="IPR032858">
    <property type="entry name" value="CcoP_N"/>
</dbReference>
<evidence type="ECO:0000256" key="8">
    <source>
        <dbReference type="ARBA" id="ARBA00022660"/>
    </source>
</evidence>
<dbReference type="GO" id="GO:0009055">
    <property type="term" value="F:electron transfer activity"/>
    <property type="evidence" value="ECO:0007669"/>
    <property type="project" value="InterPro"/>
</dbReference>
<evidence type="ECO:0000256" key="15">
    <source>
        <dbReference type="ARBA" id="ARBA00023002"/>
    </source>
</evidence>
<keyword evidence="12 19" id="KW-0375">Hydrogen ion transport</keyword>
<keyword evidence="9 22" id="KW-0812">Transmembrane</keyword>
<dbReference type="Proteomes" id="UP001139971">
    <property type="component" value="Unassembled WGS sequence"/>
</dbReference>
<dbReference type="GO" id="GO:0016491">
    <property type="term" value="F:oxidoreductase activity"/>
    <property type="evidence" value="ECO:0007669"/>
    <property type="project" value="UniProtKB-KW"/>
</dbReference>
<keyword evidence="25" id="KW-1185">Reference proteome</keyword>
<evidence type="ECO:0000256" key="12">
    <source>
        <dbReference type="ARBA" id="ARBA00022781"/>
    </source>
</evidence>
<feature type="binding site" description="covalent" evidence="21">
    <location>
        <position position="220"/>
    </location>
    <ligand>
        <name>heme c</name>
        <dbReference type="ChEBI" id="CHEBI:61717"/>
        <label>2</label>
    </ligand>
</feature>
<organism evidence="24 25">
    <name type="scientific">Tahibacter soli</name>
    <dbReference type="NCBI Taxonomy" id="2983605"/>
    <lineage>
        <taxon>Bacteria</taxon>
        <taxon>Pseudomonadati</taxon>
        <taxon>Pseudomonadota</taxon>
        <taxon>Gammaproteobacteria</taxon>
        <taxon>Lysobacterales</taxon>
        <taxon>Rhodanobacteraceae</taxon>
        <taxon>Tahibacter</taxon>
    </lineage>
</organism>
<dbReference type="PANTHER" id="PTHR33751">
    <property type="entry name" value="CBB3-TYPE CYTOCHROME C OXIDASE SUBUNIT FIXP"/>
    <property type="match status" value="1"/>
</dbReference>
<feature type="binding site" description="covalent" evidence="21">
    <location>
        <position position="138"/>
    </location>
    <ligand>
        <name>heme c</name>
        <dbReference type="ChEBI" id="CHEBI:61717"/>
        <label>1</label>
    </ligand>
</feature>
<evidence type="ECO:0000256" key="13">
    <source>
        <dbReference type="ARBA" id="ARBA00022982"/>
    </source>
</evidence>
<reference evidence="24" key="1">
    <citation type="submission" date="2023-02" db="EMBL/GenBank/DDBJ databases">
        <title>Tahibacter soli sp. nov. isolated from soil.</title>
        <authorList>
            <person name="Baek J.H."/>
            <person name="Lee J.K."/>
            <person name="Choi D.G."/>
            <person name="Jeon C.O."/>
        </authorList>
    </citation>
    <scope>NUCLEOTIDE SEQUENCE</scope>
    <source>
        <strain evidence="24">BL</strain>
    </source>
</reference>
<dbReference type="InterPro" id="IPR036909">
    <property type="entry name" value="Cyt_c-like_dom_sf"/>
</dbReference>
<evidence type="ECO:0000256" key="2">
    <source>
        <dbReference type="ARBA" id="ARBA00004673"/>
    </source>
</evidence>
<keyword evidence="13 19" id="KW-0249">Electron transport</keyword>
<dbReference type="Pfam" id="PF13442">
    <property type="entry name" value="Cytochrome_CBB3"/>
    <property type="match status" value="2"/>
</dbReference>
<dbReference type="GO" id="GO:0005506">
    <property type="term" value="F:iron ion binding"/>
    <property type="evidence" value="ECO:0007669"/>
    <property type="project" value="InterPro"/>
</dbReference>
<evidence type="ECO:0000256" key="11">
    <source>
        <dbReference type="ARBA" id="ARBA00022737"/>
    </source>
</evidence>
<dbReference type="InterPro" id="IPR009056">
    <property type="entry name" value="Cyt_c-like_dom"/>
</dbReference>
<feature type="domain" description="Cytochrome c" evidence="23">
    <location>
        <begin position="208"/>
        <end position="288"/>
    </location>
</feature>
<evidence type="ECO:0000256" key="19">
    <source>
        <dbReference type="PIRNR" id="PIRNR000006"/>
    </source>
</evidence>
<keyword evidence="6 19" id="KW-0997">Cell inner membrane</keyword>
<evidence type="ECO:0000256" key="17">
    <source>
        <dbReference type="ARBA" id="ARBA00023065"/>
    </source>
</evidence>
<evidence type="ECO:0000256" key="20">
    <source>
        <dbReference type="PIRSR" id="PIRSR000006-1"/>
    </source>
</evidence>
<comment type="pathway">
    <text evidence="2 19">Energy metabolism; oxidative phosphorylation.</text>
</comment>
<dbReference type="RefSeq" id="WP_263545057.1">
    <property type="nucleotide sequence ID" value="NZ_JAOVZO020000014.1"/>
</dbReference>
<dbReference type="PRINTS" id="PR00605">
    <property type="entry name" value="CYTCHROMECIC"/>
</dbReference>
<evidence type="ECO:0000259" key="23">
    <source>
        <dbReference type="PROSITE" id="PS51007"/>
    </source>
</evidence>
<dbReference type="PANTHER" id="PTHR33751:SF1">
    <property type="entry name" value="CBB3-TYPE CYTOCHROME C OXIDASE SUBUNIT FIXP"/>
    <property type="match status" value="1"/>
</dbReference>
<comment type="subcellular location">
    <subcellularLocation>
        <location evidence="1 19">Cell inner membrane</location>
    </subcellularLocation>
</comment>
<evidence type="ECO:0000256" key="7">
    <source>
        <dbReference type="ARBA" id="ARBA00022617"/>
    </source>
</evidence>
<dbReference type="InterPro" id="IPR008168">
    <property type="entry name" value="Cyt_C_IC"/>
</dbReference>
<dbReference type="GO" id="GO:0005886">
    <property type="term" value="C:plasma membrane"/>
    <property type="evidence" value="ECO:0007669"/>
    <property type="project" value="UniProtKB-SubCell"/>
</dbReference>
<evidence type="ECO:0000256" key="6">
    <source>
        <dbReference type="ARBA" id="ARBA00022519"/>
    </source>
</evidence>
<evidence type="ECO:0000256" key="9">
    <source>
        <dbReference type="ARBA" id="ARBA00022692"/>
    </source>
</evidence>
<keyword evidence="10 19" id="KW-0479">Metal-binding</keyword>
<feature type="transmembrane region" description="Helical" evidence="22">
    <location>
        <begin position="54"/>
        <end position="73"/>
    </location>
</feature>
<evidence type="ECO:0000256" key="5">
    <source>
        <dbReference type="ARBA" id="ARBA00022475"/>
    </source>
</evidence>
<feature type="binding site" description="axial binding residue" evidence="20">
    <location>
        <position position="139"/>
    </location>
    <ligand>
        <name>heme c</name>
        <dbReference type="ChEBI" id="CHEBI:61717"/>
        <label>1</label>
    </ligand>
    <ligandPart>
        <name>Fe</name>
        <dbReference type="ChEBI" id="CHEBI:18248"/>
    </ligandPart>
</feature>
<dbReference type="PIRSF" id="PIRSF000006">
    <property type="entry name" value="Cbb3-Cox_fixP"/>
    <property type="match status" value="1"/>
</dbReference>
<evidence type="ECO:0000256" key="1">
    <source>
        <dbReference type="ARBA" id="ARBA00004533"/>
    </source>
</evidence>
<evidence type="ECO:0000256" key="22">
    <source>
        <dbReference type="SAM" id="Phobius"/>
    </source>
</evidence>
<dbReference type="EMBL" id="JAOVZO020000014">
    <property type="protein sequence ID" value="MDC8012609.1"/>
    <property type="molecule type" value="Genomic_DNA"/>
</dbReference>
<keyword evidence="16 19" id="KW-0408">Iron</keyword>
<feature type="transmembrane region" description="Helical" evidence="22">
    <location>
        <begin position="7"/>
        <end position="25"/>
    </location>
</feature>
<proteinExistence type="inferred from homology"/>
<accession>A0A9X3YHQ3</accession>
<dbReference type="GO" id="GO:1902600">
    <property type="term" value="P:proton transmembrane transport"/>
    <property type="evidence" value="ECO:0007669"/>
    <property type="project" value="UniProtKB-KW"/>
</dbReference>
<dbReference type="AlphaFoldDB" id="A0A9X3YHQ3"/>
<name>A0A9X3YHQ3_9GAMM</name>
<feature type="domain" description="Cytochrome c" evidence="23">
    <location>
        <begin position="122"/>
        <end position="201"/>
    </location>
</feature>
<sequence>MTTFWSAFVIVIVVVNIAGSLWLLFGNARATPGETTGHTWDEDLTEYNKPLPRWWMGMFVLSVVFSIGYLVLYPGFGSFAGSLGWSSAKQHDTDVADANAKLDTLFAQFRGRPVAELAHDPKALAIGRNVFANHCAACHGSGGRGAPGFPNLTDDDWLYGGDADTVVKTIADGRAGTMPPWEAMLGDRGVRDVAQYVRQLAGLSHNDVVALAGRERFAVCAACHGADGKGNRALGAPNLTDDVWLYGSDFASLDATIRTGRHGVMPAWQPILGEDRVRLVAAWVLSLSNPAPAAAPEKAAP</sequence>
<feature type="binding site" description="axial binding residue" evidence="20">
    <location>
        <position position="178"/>
    </location>
    <ligand>
        <name>heme c</name>
        <dbReference type="ChEBI" id="CHEBI:61717"/>
        <label>2</label>
    </ligand>
    <ligandPart>
        <name>Fe</name>
        <dbReference type="ChEBI" id="CHEBI:18248"/>
    </ligandPart>
</feature>
<dbReference type="InterPro" id="IPR038414">
    <property type="entry name" value="CcoP_N_sf"/>
</dbReference>
<protein>
    <recommendedName>
        <fullName evidence="19">Cbb3-type cytochrome c oxidase subunit</fullName>
    </recommendedName>
</protein>
<keyword evidence="8 19" id="KW-0679">Respiratory chain</keyword>
<evidence type="ECO:0000256" key="16">
    <source>
        <dbReference type="ARBA" id="ARBA00023004"/>
    </source>
</evidence>
<feature type="binding site" description="axial binding residue" evidence="20">
    <location>
        <position position="265"/>
    </location>
    <ligand>
        <name>heme c</name>
        <dbReference type="ChEBI" id="CHEBI:61717"/>
        <label>1</label>
    </ligand>
    <ligandPart>
        <name>Fe</name>
        <dbReference type="ChEBI" id="CHEBI:18248"/>
    </ligandPart>
</feature>
<feature type="binding site" description="covalent" evidence="21">
    <location>
        <position position="135"/>
    </location>
    <ligand>
        <name>heme c</name>
        <dbReference type="ChEBI" id="CHEBI:61717"/>
        <label>1</label>
    </ligand>
</feature>
<keyword evidence="17 19" id="KW-0406">Ion transport</keyword>
<dbReference type="SUPFAM" id="SSF46626">
    <property type="entry name" value="Cytochrome c"/>
    <property type="match status" value="2"/>
</dbReference>